<evidence type="ECO:0000313" key="2">
    <source>
        <dbReference type="Proteomes" id="UP000603434"/>
    </source>
</evidence>
<evidence type="ECO:0000313" key="1">
    <source>
        <dbReference type="EMBL" id="MBC8361154.1"/>
    </source>
</evidence>
<accession>A0A8J6NMZ6</accession>
<name>A0A8J6NMZ6_9BACT</name>
<sequence length="122" mass="13599">MPVVAFLAPKVEDADDDICILTDIDELPIEILSFIQKRVPTFKLKYSKTAEHKYFANTCPKCGVLSGDFFLHSEPGAHFFPMDDEEAKTLYITEIPLSNSITVKASFHIGIGDLILNHATKV</sequence>
<comment type="caution">
    <text evidence="1">The sequence shown here is derived from an EMBL/GenBank/DDBJ whole genome shotgun (WGS) entry which is preliminary data.</text>
</comment>
<protein>
    <submittedName>
        <fullName evidence="1">Uncharacterized protein</fullName>
    </submittedName>
</protein>
<organism evidence="1 2">
    <name type="scientific">Candidatus Desulfatibia profunda</name>
    <dbReference type="NCBI Taxonomy" id="2841695"/>
    <lineage>
        <taxon>Bacteria</taxon>
        <taxon>Pseudomonadati</taxon>
        <taxon>Thermodesulfobacteriota</taxon>
        <taxon>Desulfobacteria</taxon>
        <taxon>Desulfobacterales</taxon>
        <taxon>Desulfobacterales incertae sedis</taxon>
        <taxon>Candidatus Desulfatibia</taxon>
    </lineage>
</organism>
<reference evidence="1 2" key="1">
    <citation type="submission" date="2020-08" db="EMBL/GenBank/DDBJ databases">
        <title>Bridging the membrane lipid divide: bacteria of the FCB group superphylum have the potential to synthesize archaeal ether lipids.</title>
        <authorList>
            <person name="Villanueva L."/>
            <person name="Von Meijenfeldt F.A.B."/>
            <person name="Westbye A.B."/>
            <person name="Yadav S."/>
            <person name="Hopmans E.C."/>
            <person name="Dutilh B.E."/>
            <person name="Sinninghe Damste J.S."/>
        </authorList>
    </citation>
    <scope>NUCLEOTIDE SEQUENCE [LARGE SCALE GENOMIC DNA]</scope>
    <source>
        <strain evidence="1">NIOZ-UU30</strain>
    </source>
</reference>
<dbReference type="AlphaFoldDB" id="A0A8J6NMZ6"/>
<dbReference type="EMBL" id="JACNJH010000125">
    <property type="protein sequence ID" value="MBC8361154.1"/>
    <property type="molecule type" value="Genomic_DNA"/>
</dbReference>
<proteinExistence type="predicted"/>
<dbReference type="Proteomes" id="UP000603434">
    <property type="component" value="Unassembled WGS sequence"/>
</dbReference>
<gene>
    <name evidence="1" type="ORF">H8E23_07135</name>
</gene>